<dbReference type="Gene3D" id="6.10.140.2220">
    <property type="match status" value="1"/>
</dbReference>
<keyword evidence="7" id="KW-1185">Reference proteome</keyword>
<dbReference type="Pfam" id="PF01753">
    <property type="entry name" value="zf-MYND"/>
    <property type="match status" value="1"/>
</dbReference>
<reference evidence="6 7" key="1">
    <citation type="journal article" date="2012" name="BMC Genomics">
        <title>Comparative genomics of the white-rot fungi, Phanerochaete carnosa and P. chrysosporium, to elucidate the genetic basis of the distinct wood types they colonize.</title>
        <authorList>
            <person name="Suzuki H."/>
            <person name="MacDonald J."/>
            <person name="Syed K."/>
            <person name="Salamov A."/>
            <person name="Hori C."/>
            <person name="Aerts A."/>
            <person name="Henrissat B."/>
            <person name="Wiebenga A."/>
            <person name="vanKuyk P.A."/>
            <person name="Barry K."/>
            <person name="Lindquist E."/>
            <person name="LaButti K."/>
            <person name="Lapidus A."/>
            <person name="Lucas S."/>
            <person name="Coutinho P."/>
            <person name="Gong Y."/>
            <person name="Samejima M."/>
            <person name="Mahadevan R."/>
            <person name="Abou-Zaid M."/>
            <person name="de Vries R.P."/>
            <person name="Igarashi K."/>
            <person name="Yadav J.S."/>
            <person name="Grigoriev I.V."/>
            <person name="Master E.R."/>
        </authorList>
    </citation>
    <scope>NUCLEOTIDE SEQUENCE [LARGE SCALE GENOMIC DNA]</scope>
    <source>
        <strain evidence="6 7">HHB-10118-sp</strain>
    </source>
</reference>
<evidence type="ECO:0000259" key="5">
    <source>
        <dbReference type="PROSITE" id="PS50865"/>
    </source>
</evidence>
<dbReference type="HOGENOM" id="CLU_1960360_0_0_1"/>
<evidence type="ECO:0000256" key="1">
    <source>
        <dbReference type="ARBA" id="ARBA00022723"/>
    </source>
</evidence>
<protein>
    <recommendedName>
        <fullName evidence="5">MYND-type domain-containing protein</fullName>
    </recommendedName>
</protein>
<keyword evidence="3" id="KW-0862">Zinc</keyword>
<sequence>MDEWNAIVDGYIAESTDKRERFDIELASKIGANGGALYKKCDYCHKVQGRDYHGNLKCCSGCKLIVYCSSVCQAKDWPRHKAECKTESHKEQELRTQQVVLRCINQRPTKEELQNFDLASRISHARRS</sequence>
<keyword evidence="1" id="KW-0479">Metal-binding</keyword>
<dbReference type="RefSeq" id="XP_007403005.1">
    <property type="nucleotide sequence ID" value="XM_007402943.1"/>
</dbReference>
<dbReference type="AlphaFoldDB" id="K5UG49"/>
<keyword evidence="2 4" id="KW-0863">Zinc-finger</keyword>
<dbReference type="EMBL" id="JH931048">
    <property type="protein sequence ID" value="EKM48441.1"/>
    <property type="molecule type" value="Genomic_DNA"/>
</dbReference>
<evidence type="ECO:0000313" key="6">
    <source>
        <dbReference type="EMBL" id="EKM48441.1"/>
    </source>
</evidence>
<organism evidence="6 7">
    <name type="scientific">Phanerochaete carnosa (strain HHB-10118-sp)</name>
    <name type="common">White-rot fungus</name>
    <name type="synonym">Peniophora carnosa</name>
    <dbReference type="NCBI Taxonomy" id="650164"/>
    <lineage>
        <taxon>Eukaryota</taxon>
        <taxon>Fungi</taxon>
        <taxon>Dikarya</taxon>
        <taxon>Basidiomycota</taxon>
        <taxon>Agaricomycotina</taxon>
        <taxon>Agaricomycetes</taxon>
        <taxon>Polyporales</taxon>
        <taxon>Phanerochaetaceae</taxon>
        <taxon>Phanerochaete</taxon>
    </lineage>
</organism>
<dbReference type="Proteomes" id="UP000008370">
    <property type="component" value="Unassembled WGS sequence"/>
</dbReference>
<dbReference type="OrthoDB" id="2792537at2759"/>
<dbReference type="PROSITE" id="PS50865">
    <property type="entry name" value="ZF_MYND_2"/>
    <property type="match status" value="1"/>
</dbReference>
<evidence type="ECO:0000256" key="3">
    <source>
        <dbReference type="ARBA" id="ARBA00022833"/>
    </source>
</evidence>
<dbReference type="InterPro" id="IPR002893">
    <property type="entry name" value="Znf_MYND"/>
</dbReference>
<dbReference type="PROSITE" id="PS01360">
    <property type="entry name" value="ZF_MYND_1"/>
    <property type="match status" value="1"/>
</dbReference>
<dbReference type="InParanoid" id="K5UG49"/>
<accession>K5UG49</accession>
<dbReference type="KEGG" id="pco:PHACADRAFT_202808"/>
<dbReference type="SUPFAM" id="SSF144232">
    <property type="entry name" value="HIT/MYND zinc finger-like"/>
    <property type="match status" value="1"/>
</dbReference>
<evidence type="ECO:0000256" key="2">
    <source>
        <dbReference type="ARBA" id="ARBA00022771"/>
    </source>
</evidence>
<dbReference type="GeneID" id="18911992"/>
<evidence type="ECO:0000313" key="7">
    <source>
        <dbReference type="Proteomes" id="UP000008370"/>
    </source>
</evidence>
<evidence type="ECO:0000256" key="4">
    <source>
        <dbReference type="PROSITE-ProRule" id="PRU00134"/>
    </source>
</evidence>
<gene>
    <name evidence="6" type="ORF">PHACADRAFT_202808</name>
</gene>
<proteinExistence type="predicted"/>
<dbReference type="GO" id="GO:0008270">
    <property type="term" value="F:zinc ion binding"/>
    <property type="evidence" value="ECO:0007669"/>
    <property type="project" value="UniProtKB-KW"/>
</dbReference>
<feature type="domain" description="MYND-type" evidence="5">
    <location>
        <begin position="41"/>
        <end position="84"/>
    </location>
</feature>
<name>K5UG49_PHACS</name>